<evidence type="ECO:0000313" key="4">
    <source>
        <dbReference type="Proteomes" id="UP000567179"/>
    </source>
</evidence>
<proteinExistence type="predicted"/>
<dbReference type="Gene3D" id="2.60.120.260">
    <property type="entry name" value="Galactose-binding domain-like"/>
    <property type="match status" value="1"/>
</dbReference>
<accession>A0A8H5EW92</accession>
<dbReference type="EMBL" id="JAACJJ010000044">
    <property type="protein sequence ID" value="KAF5314293.1"/>
    <property type="molecule type" value="Genomic_DNA"/>
</dbReference>
<dbReference type="Proteomes" id="UP000567179">
    <property type="component" value="Unassembled WGS sequence"/>
</dbReference>
<protein>
    <submittedName>
        <fullName evidence="3">Uncharacterized protein</fullName>
    </submittedName>
</protein>
<name>A0A8H5EW92_9AGAR</name>
<keyword evidence="4" id="KW-1185">Reference proteome</keyword>
<feature type="compositionally biased region" description="Basic and acidic residues" evidence="1">
    <location>
        <begin position="412"/>
        <end position="421"/>
    </location>
</feature>
<keyword evidence="2" id="KW-1133">Transmembrane helix</keyword>
<comment type="caution">
    <text evidence="3">The sequence shown here is derived from an EMBL/GenBank/DDBJ whole genome shotgun (WGS) entry which is preliminary data.</text>
</comment>
<evidence type="ECO:0000256" key="1">
    <source>
        <dbReference type="SAM" id="MobiDB-lite"/>
    </source>
</evidence>
<feature type="region of interest" description="Disordered" evidence="1">
    <location>
        <begin position="389"/>
        <end position="441"/>
    </location>
</feature>
<organism evidence="3 4">
    <name type="scientific">Psilocybe cf. subviscida</name>
    <dbReference type="NCBI Taxonomy" id="2480587"/>
    <lineage>
        <taxon>Eukaryota</taxon>
        <taxon>Fungi</taxon>
        <taxon>Dikarya</taxon>
        <taxon>Basidiomycota</taxon>
        <taxon>Agaricomycotina</taxon>
        <taxon>Agaricomycetes</taxon>
        <taxon>Agaricomycetidae</taxon>
        <taxon>Agaricales</taxon>
        <taxon>Agaricineae</taxon>
        <taxon>Strophariaceae</taxon>
        <taxon>Psilocybe</taxon>
    </lineage>
</organism>
<evidence type="ECO:0000256" key="2">
    <source>
        <dbReference type="SAM" id="Phobius"/>
    </source>
</evidence>
<gene>
    <name evidence="3" type="ORF">D9619_011989</name>
</gene>
<dbReference type="OrthoDB" id="3052647at2759"/>
<sequence length="512" mass="55486">MANPVSPSILIDDSNPAIQYNGPWTTPLSTDGLPASKFIIFNTLHVLQTLNGSFSFNFSGVAVSVFDVQINQSRNYTAECFVDGLSVNTNKANSSELSFLQPLCAAFGLPAATPHIISVYISVTPNDIDNPNLSGFSLDYILIEPPPAMSLDGYDLFIKTFNNEAASQPELSSHPFTIQGVEPALLSGSSGWRYDNDVGYQTISPGAQFNVTFTGIQLWWFLGNDPCTKTACRDSTSTFIVDGGPPTQIDNFLAPFFNSPVLEKASHSVSVVYQGSNGTSTNATIPLTMQYLIIQTQINTIESTPQSGTPGPTRVMGSKAAHDGLLGGALTGGLILLLILASGCFAYFRWRRNKGMLKDQDTTTADKSPRPYVISPGTSVAPIAEHKAQRNRHHTVDPAVLEGGSFPQSSRRTADGNDTRPPEIQIYRGTKPRTHPSPGVDHLQLRRTAPTITHRQIRQHVVEDTPTNAEIADTQFASGAIPQEDDIHEVDSGLRMPSGEFVRILPPIYTTH</sequence>
<reference evidence="3 4" key="1">
    <citation type="journal article" date="2020" name="ISME J.">
        <title>Uncovering the hidden diversity of litter-decomposition mechanisms in mushroom-forming fungi.</title>
        <authorList>
            <person name="Floudas D."/>
            <person name="Bentzer J."/>
            <person name="Ahren D."/>
            <person name="Johansson T."/>
            <person name="Persson P."/>
            <person name="Tunlid A."/>
        </authorList>
    </citation>
    <scope>NUCLEOTIDE SEQUENCE [LARGE SCALE GENOMIC DNA]</scope>
    <source>
        <strain evidence="3 4">CBS 101986</strain>
    </source>
</reference>
<evidence type="ECO:0000313" key="3">
    <source>
        <dbReference type="EMBL" id="KAF5314293.1"/>
    </source>
</evidence>
<dbReference type="AlphaFoldDB" id="A0A8H5EW92"/>
<keyword evidence="2" id="KW-0812">Transmembrane</keyword>
<feature type="transmembrane region" description="Helical" evidence="2">
    <location>
        <begin position="325"/>
        <end position="348"/>
    </location>
</feature>
<keyword evidence="2" id="KW-0472">Membrane</keyword>